<organism evidence="1 2">
    <name type="scientific">Austropuccinia psidii MF-1</name>
    <dbReference type="NCBI Taxonomy" id="1389203"/>
    <lineage>
        <taxon>Eukaryota</taxon>
        <taxon>Fungi</taxon>
        <taxon>Dikarya</taxon>
        <taxon>Basidiomycota</taxon>
        <taxon>Pucciniomycotina</taxon>
        <taxon>Pucciniomycetes</taxon>
        <taxon>Pucciniales</taxon>
        <taxon>Sphaerophragmiaceae</taxon>
        <taxon>Austropuccinia</taxon>
    </lineage>
</organism>
<evidence type="ECO:0000313" key="1">
    <source>
        <dbReference type="EMBL" id="MBW0485648.1"/>
    </source>
</evidence>
<dbReference type="AlphaFoldDB" id="A0A9Q3GZ16"/>
<reference evidence="1" key="1">
    <citation type="submission" date="2021-03" db="EMBL/GenBank/DDBJ databases">
        <title>Draft genome sequence of rust myrtle Austropuccinia psidii MF-1, a brazilian biotype.</title>
        <authorList>
            <person name="Quecine M.C."/>
            <person name="Pachon D.M.R."/>
            <person name="Bonatelli M.L."/>
            <person name="Correr F.H."/>
            <person name="Franceschini L.M."/>
            <person name="Leite T.F."/>
            <person name="Margarido G.R.A."/>
            <person name="Almeida C.A."/>
            <person name="Ferrarezi J.A."/>
            <person name="Labate C.A."/>
        </authorList>
    </citation>
    <scope>NUCLEOTIDE SEQUENCE</scope>
    <source>
        <strain evidence="1">MF-1</strain>
    </source>
</reference>
<name>A0A9Q3GZ16_9BASI</name>
<dbReference type="EMBL" id="AVOT02008265">
    <property type="protein sequence ID" value="MBW0485648.1"/>
    <property type="molecule type" value="Genomic_DNA"/>
</dbReference>
<comment type="caution">
    <text evidence="1">The sequence shown here is derived from an EMBL/GenBank/DDBJ whole genome shotgun (WGS) entry which is preliminary data.</text>
</comment>
<gene>
    <name evidence="1" type="ORF">O181_025363</name>
</gene>
<evidence type="ECO:0000313" key="2">
    <source>
        <dbReference type="Proteomes" id="UP000765509"/>
    </source>
</evidence>
<sequence length="250" mass="28619">MSFENEKYTVERDPYEWCLRQSKVLKAIDPQIQIQMRNHKLLTQIPGELENTIKCRCNQSSTLDDISNTLQDQLSKGKENIYAIEKVPAAATQEEDSESDSMGDAIREISDDDQYPIEEFVVEWREETQLENHYIQLEAGLLQDTPNMNFCKHKPDSQTFLVTATKGMEYIHEAATKMTTCVDNFQHPLIIDIGGHCSIVAIEYLNKHFPNWKTKLLPTKAKNFKSASGKMTSIGTIIKEIIIPHREGNI</sequence>
<protein>
    <submittedName>
        <fullName evidence="1">Uncharacterized protein</fullName>
    </submittedName>
</protein>
<keyword evidence="2" id="KW-1185">Reference proteome</keyword>
<dbReference type="Proteomes" id="UP000765509">
    <property type="component" value="Unassembled WGS sequence"/>
</dbReference>
<accession>A0A9Q3GZ16</accession>
<proteinExistence type="predicted"/>